<dbReference type="InterPro" id="IPR002881">
    <property type="entry name" value="DUF58"/>
</dbReference>
<dbReference type="PANTHER" id="PTHR33608">
    <property type="entry name" value="BLL2464 PROTEIN"/>
    <property type="match status" value="1"/>
</dbReference>
<organism evidence="3">
    <name type="scientific">Bifidobacterium aquikefiricola</name>
    <dbReference type="NCBI Taxonomy" id="3059038"/>
    <lineage>
        <taxon>Bacteria</taxon>
        <taxon>Bacillati</taxon>
        <taxon>Actinomycetota</taxon>
        <taxon>Actinomycetes</taxon>
        <taxon>Bifidobacteriales</taxon>
        <taxon>Bifidobacteriaceae</taxon>
        <taxon>Bifidobacterium</taxon>
    </lineage>
</organism>
<gene>
    <name evidence="3" type="ORF">QN215_06695</name>
</gene>
<sequence length="335" mass="37375">MSSLNLTTHSDAQDADAQDDPIRRKIESLGRTLSLPTVRRAMGTLEGEHASRQRGGSQDTLDIRAYEPGDEARLIDWKTSARTGRPMIAEKERPSTSRVWMLLDMGVEMSGSCEDGECALDVACNALAMFATLSLRRSDDISLVLGDAANITRIQFNGGFAQFERRLDDATQRELDRPRNLDALLDYGRRIQDRNALIVLATDDTALEKPQLEKIRQLAQSHPVVVISVVTVNPFSRPKRYRRVVDARTGRYIPAFLAKQSNAEGVENHRRFNAAQLRHELQKSGSRMLRSSSSELMFHDFVRLVSVSLARSSTNRIVKPYTQHASAAKVGDGAQ</sequence>
<proteinExistence type="predicted"/>
<evidence type="ECO:0000259" key="2">
    <source>
        <dbReference type="Pfam" id="PF01882"/>
    </source>
</evidence>
<feature type="domain" description="DUF58" evidence="2">
    <location>
        <begin position="62"/>
        <end position="232"/>
    </location>
</feature>
<dbReference type="RefSeq" id="WP_369343555.1">
    <property type="nucleotide sequence ID" value="NZ_CP129674.1"/>
</dbReference>
<dbReference type="EMBL" id="CP129674">
    <property type="protein sequence ID" value="XDS43961.1"/>
    <property type="molecule type" value="Genomic_DNA"/>
</dbReference>
<evidence type="ECO:0000256" key="1">
    <source>
        <dbReference type="SAM" id="MobiDB-lite"/>
    </source>
</evidence>
<dbReference type="PANTHER" id="PTHR33608:SF3">
    <property type="entry name" value="SLR2013 PROTEIN"/>
    <property type="match status" value="1"/>
</dbReference>
<dbReference type="Pfam" id="PF01882">
    <property type="entry name" value="DUF58"/>
    <property type="match status" value="1"/>
</dbReference>
<feature type="region of interest" description="Disordered" evidence="1">
    <location>
        <begin position="1"/>
        <end position="21"/>
    </location>
</feature>
<feature type="compositionally biased region" description="Polar residues" evidence="1">
    <location>
        <begin position="1"/>
        <end position="10"/>
    </location>
</feature>
<dbReference type="KEGG" id="baqk:QN215_06695"/>
<name>A0AB39U4R2_9BIFI</name>
<dbReference type="AlphaFoldDB" id="A0AB39U4R2"/>
<protein>
    <submittedName>
        <fullName evidence="3">DUF58 domain-containing protein</fullName>
    </submittedName>
</protein>
<accession>A0AB39U4R2</accession>
<evidence type="ECO:0000313" key="3">
    <source>
        <dbReference type="EMBL" id="XDS43961.1"/>
    </source>
</evidence>
<reference evidence="3" key="1">
    <citation type="submission" date="2023-07" db="EMBL/GenBank/DDBJ databases">
        <title>Bifidobacterium aquikefiriaerophilum sp. nov. and Bifidobacterium eccum sp. nov., isolated from water kefir.</title>
        <authorList>
            <person name="Breselge S."/>
            <person name="Bellassi P."/>
            <person name="Barcenilla C."/>
            <person name="Alvarez-Ordonez A."/>
            <person name="Morelli L."/>
            <person name="Cotter P.D."/>
        </authorList>
    </citation>
    <scope>NUCLEOTIDE SEQUENCE</scope>
    <source>
        <strain evidence="3">WK041_4_12</strain>
    </source>
</reference>